<evidence type="ECO:0000256" key="1">
    <source>
        <dbReference type="SAM" id="SignalP"/>
    </source>
</evidence>
<reference evidence="2" key="1">
    <citation type="submission" date="2021-05" db="EMBL/GenBank/DDBJ databases">
        <authorList>
            <person name="Alioto T."/>
            <person name="Alioto T."/>
            <person name="Gomez Garrido J."/>
        </authorList>
    </citation>
    <scope>NUCLEOTIDE SEQUENCE</scope>
</reference>
<evidence type="ECO:0008006" key="3">
    <source>
        <dbReference type="Google" id="ProtNLM"/>
    </source>
</evidence>
<accession>A0A8D8UDH1</accession>
<protein>
    <recommendedName>
        <fullName evidence="3">Secreted protein</fullName>
    </recommendedName>
</protein>
<name>A0A8D8UDH1_9HEMI</name>
<dbReference type="EMBL" id="HBUF01341366">
    <property type="protein sequence ID" value="CAG6704004.1"/>
    <property type="molecule type" value="Transcribed_RNA"/>
</dbReference>
<dbReference type="AlphaFoldDB" id="A0A8D8UDH1"/>
<organism evidence="2">
    <name type="scientific">Cacopsylla melanoneura</name>
    <dbReference type="NCBI Taxonomy" id="428564"/>
    <lineage>
        <taxon>Eukaryota</taxon>
        <taxon>Metazoa</taxon>
        <taxon>Ecdysozoa</taxon>
        <taxon>Arthropoda</taxon>
        <taxon>Hexapoda</taxon>
        <taxon>Insecta</taxon>
        <taxon>Pterygota</taxon>
        <taxon>Neoptera</taxon>
        <taxon>Paraneoptera</taxon>
        <taxon>Hemiptera</taxon>
        <taxon>Sternorrhyncha</taxon>
        <taxon>Psylloidea</taxon>
        <taxon>Psyllidae</taxon>
        <taxon>Psyllinae</taxon>
        <taxon>Cacopsylla</taxon>
    </lineage>
</organism>
<sequence length="100" mass="11578">MPTLVLFLCVMVICCQCKACNESMRYCMHLKSCKLTSLELNPNLSVIFLCNACVTIRKMKNNLQGVERSCLTQKIPFYLLKKIILLFVKLYITYLVTNFI</sequence>
<feature type="signal peptide" evidence="1">
    <location>
        <begin position="1"/>
        <end position="19"/>
    </location>
</feature>
<evidence type="ECO:0000313" key="2">
    <source>
        <dbReference type="EMBL" id="CAG6704004.1"/>
    </source>
</evidence>
<keyword evidence="1" id="KW-0732">Signal</keyword>
<proteinExistence type="predicted"/>
<feature type="chain" id="PRO_5034739498" description="Secreted protein" evidence="1">
    <location>
        <begin position="20"/>
        <end position="100"/>
    </location>
</feature>